<dbReference type="InterPro" id="IPR000182">
    <property type="entry name" value="GNAT_dom"/>
</dbReference>
<dbReference type="STRING" id="29485.CH64_3229"/>
<organism evidence="3 4">
    <name type="scientific">Yersinia rohdei</name>
    <dbReference type="NCBI Taxonomy" id="29485"/>
    <lineage>
        <taxon>Bacteria</taxon>
        <taxon>Pseudomonadati</taxon>
        <taxon>Pseudomonadota</taxon>
        <taxon>Gammaproteobacteria</taxon>
        <taxon>Enterobacterales</taxon>
        <taxon>Yersiniaceae</taxon>
        <taxon>Yersinia</taxon>
    </lineage>
</organism>
<dbReference type="InterPro" id="IPR011024">
    <property type="entry name" value="G_crystallin-like"/>
</dbReference>
<protein>
    <submittedName>
        <fullName evidence="3">Acetyltransferase domain-containing protein</fullName>
    </submittedName>
</protein>
<dbReference type="GO" id="GO:0016747">
    <property type="term" value="F:acyltransferase activity, transferring groups other than amino-acyl groups"/>
    <property type="evidence" value="ECO:0007669"/>
    <property type="project" value="InterPro"/>
</dbReference>
<keyword evidence="3" id="KW-0808">Transferase</keyword>
<dbReference type="SUPFAM" id="SSF55729">
    <property type="entry name" value="Acyl-CoA N-acyltransferases (Nat)"/>
    <property type="match status" value="1"/>
</dbReference>
<keyword evidence="1" id="KW-0732">Signal</keyword>
<dbReference type="InterPro" id="IPR016181">
    <property type="entry name" value="Acyl_CoA_acyltransferase"/>
</dbReference>
<dbReference type="AlphaFoldDB" id="A0A0U1HXP0"/>
<dbReference type="PROSITE" id="PS51186">
    <property type="entry name" value="GNAT"/>
    <property type="match status" value="1"/>
</dbReference>
<accession>A0A0U1HXP0</accession>
<dbReference type="Proteomes" id="UP000042054">
    <property type="component" value="Unassembled WGS sequence"/>
</dbReference>
<feature type="signal peptide" evidence="1">
    <location>
        <begin position="1"/>
        <end position="21"/>
    </location>
</feature>
<feature type="chain" id="PRO_5006709533" evidence="1">
    <location>
        <begin position="22"/>
        <end position="812"/>
    </location>
</feature>
<dbReference type="Pfam" id="PF03995">
    <property type="entry name" value="Inhibitor_I36"/>
    <property type="match status" value="1"/>
</dbReference>
<sequence>MKIVIKLLTSVILMMSQPAYSDKAKVCFYELADFGGESFCAEESESKPIYHYNDHFNDGIASISVPPGMIVTLYESGDFSGKEKTLKNDIDLPELESLGLYKKINSYKIASAACFYDEDKFQGNSTCLALNQKIDLYHDSQGIINSNRNSLLINNDSINSITVPQGMMATIYKNDNFNAPFFKLTEDTTANYLKSLGMVNNISSMKVSEDNDMSCDQQCVIIEDREIALPKAFGEYWHDTRLQNKQILLVFSSDGMGEDDNYEINFFDGPSIVMNERRIIFHDRNMINKFYFDRYEIIDNLSFIIQIKEDSVQTQYIQTLNNNLVDISPIISFEYENKEDNNTTIKISNYNILKPLILNKVILTADTGEKNWEKRDISQTSKIICAFIPFLNIYNYLTHGKCQQLDSIVFSAAEYFNNNTNGKTLHIAGNAKPIKKTSPAEVAPHTTDSVDNYMLLTYIDNTKHQQALNLPAVAKACMVSIYSLLNSRQVRQVRPYCIDWTLDIMTDFTLLFGHSLDTWNTVYFGHIIDTIIKTGSTGVAVENPEVETRLVNAIQEKIVEDDVENRFSHIKTAFDYAQLSYLTYISYYSIDDSPSVVELLPLGIYELLLETFIYRKTAPIIITQGEQVEQPELEFEVEILPTDSPEEAAKLSESEIQNAQAMRQRLRKTIHHWGQQYQDVHSEQSDNTEDSTRRKLLHAGHIVTGIIHRRLVIQRPGEIYVVVKLQGRIIAIVLADRFNSRDEVELVASATLPDYVLSPDREGTIRGAGTAAVRELAQYLQQQGVRTLFSEVISQPSARVKQKVGFSFKTEF</sequence>
<gene>
    <name evidence="3" type="primary">tps</name>
    <name evidence="3" type="ORF">ERS008555_03751</name>
</gene>
<reference evidence="3 4" key="1">
    <citation type="submission" date="2015-03" db="EMBL/GenBank/DDBJ databases">
        <authorList>
            <person name="Murphy D."/>
        </authorList>
    </citation>
    <scope>NUCLEOTIDE SEQUENCE [LARGE SCALE GENOMIC DNA]</scope>
    <source>
        <strain evidence="3 4">68/02</strain>
    </source>
</reference>
<dbReference type="Gene3D" id="3.40.630.30">
    <property type="match status" value="1"/>
</dbReference>
<evidence type="ECO:0000259" key="2">
    <source>
        <dbReference type="PROSITE" id="PS51186"/>
    </source>
</evidence>
<name>A0A0U1HXP0_YERRO</name>
<evidence type="ECO:0000313" key="3">
    <source>
        <dbReference type="EMBL" id="CQI96976.1"/>
    </source>
</evidence>
<dbReference type="SUPFAM" id="SSF49695">
    <property type="entry name" value="gamma-Crystallin-like"/>
    <property type="match status" value="2"/>
</dbReference>
<dbReference type="RefSeq" id="WP_050535459.1">
    <property type="nucleotide sequence ID" value="NZ_CTKE01000026.1"/>
</dbReference>
<feature type="domain" description="N-acetyltransferase" evidence="2">
    <location>
        <begin position="664"/>
        <end position="812"/>
    </location>
</feature>
<dbReference type="EMBL" id="CTKE01000026">
    <property type="protein sequence ID" value="CQI96976.1"/>
    <property type="molecule type" value="Genomic_DNA"/>
</dbReference>
<proteinExistence type="predicted"/>
<evidence type="ECO:0000256" key="1">
    <source>
        <dbReference type="SAM" id="SignalP"/>
    </source>
</evidence>
<evidence type="ECO:0000313" key="4">
    <source>
        <dbReference type="Proteomes" id="UP000042054"/>
    </source>
</evidence>
<dbReference type="Gene3D" id="2.60.20.10">
    <property type="entry name" value="Crystallins"/>
    <property type="match status" value="2"/>
</dbReference>